<evidence type="ECO:0000313" key="4">
    <source>
        <dbReference type="Proteomes" id="UP000005237"/>
    </source>
</evidence>
<feature type="compositionally biased region" description="Polar residues" evidence="1">
    <location>
        <begin position="58"/>
        <end position="73"/>
    </location>
</feature>
<dbReference type="Gene3D" id="4.10.60.10">
    <property type="entry name" value="Zinc finger, CCHC-type"/>
    <property type="match status" value="1"/>
</dbReference>
<sequence>MTKDIILEKFSLRFREKAEDLQLDEEDWTIDQLLDKLDAFITREEKLNVKLNKPEPRPNNSANQKSKTQSDGNPKSKEKDKGKPTPKCIYCKVEGSHYSNECSVIPGVKQRIEFLKEADRCLQCAMKGHKVSDCKRNRKCYIFKETGHHSSICQKPNSAKTHNVYANFEASCNFYTN</sequence>
<feature type="domain" description="CCHC-type" evidence="2">
    <location>
        <begin position="87"/>
        <end position="104"/>
    </location>
</feature>
<dbReference type="GO" id="GO:0008270">
    <property type="term" value="F:zinc ion binding"/>
    <property type="evidence" value="ECO:0007669"/>
    <property type="project" value="InterPro"/>
</dbReference>
<feature type="region of interest" description="Disordered" evidence="1">
    <location>
        <begin position="47"/>
        <end position="86"/>
    </location>
</feature>
<dbReference type="GO" id="GO:0019899">
    <property type="term" value="F:enzyme binding"/>
    <property type="evidence" value="ECO:0007669"/>
    <property type="project" value="UniProtKB-ARBA"/>
</dbReference>
<evidence type="ECO:0000313" key="3">
    <source>
        <dbReference type="EnsemblMetazoa" id="CJA28077.1"/>
    </source>
</evidence>
<dbReference type="AlphaFoldDB" id="A0A8R1E7J2"/>
<keyword evidence="4" id="KW-1185">Reference proteome</keyword>
<organism evidence="3 4">
    <name type="scientific">Caenorhabditis japonica</name>
    <dbReference type="NCBI Taxonomy" id="281687"/>
    <lineage>
        <taxon>Eukaryota</taxon>
        <taxon>Metazoa</taxon>
        <taxon>Ecdysozoa</taxon>
        <taxon>Nematoda</taxon>
        <taxon>Chromadorea</taxon>
        <taxon>Rhabditida</taxon>
        <taxon>Rhabditina</taxon>
        <taxon>Rhabditomorpha</taxon>
        <taxon>Rhabditoidea</taxon>
        <taxon>Rhabditidae</taxon>
        <taxon>Peloderinae</taxon>
        <taxon>Caenorhabditis</taxon>
    </lineage>
</organism>
<dbReference type="InterPro" id="IPR001878">
    <property type="entry name" value="Znf_CCHC"/>
</dbReference>
<dbReference type="EnsemblMetazoa" id="CJA28077.1">
    <property type="protein sequence ID" value="CJA28077.1"/>
    <property type="gene ID" value="WBGene00183651"/>
</dbReference>
<name>A0A8R1E7J2_CAEJA</name>
<evidence type="ECO:0000256" key="1">
    <source>
        <dbReference type="SAM" id="MobiDB-lite"/>
    </source>
</evidence>
<dbReference type="GO" id="GO:0005737">
    <property type="term" value="C:cytoplasm"/>
    <property type="evidence" value="ECO:0007669"/>
    <property type="project" value="UniProtKB-ARBA"/>
</dbReference>
<dbReference type="Proteomes" id="UP000005237">
    <property type="component" value="Unassembled WGS sequence"/>
</dbReference>
<feature type="domain" description="CCHC-type" evidence="2">
    <location>
        <begin position="139"/>
        <end position="155"/>
    </location>
</feature>
<evidence type="ECO:0000259" key="2">
    <source>
        <dbReference type="SMART" id="SM00343"/>
    </source>
</evidence>
<dbReference type="GO" id="GO:0003676">
    <property type="term" value="F:nucleic acid binding"/>
    <property type="evidence" value="ECO:0007669"/>
    <property type="project" value="InterPro"/>
</dbReference>
<dbReference type="SMART" id="SM00343">
    <property type="entry name" value="ZnF_C2HC"/>
    <property type="match status" value="3"/>
</dbReference>
<feature type="domain" description="CCHC-type" evidence="2">
    <location>
        <begin position="120"/>
        <end position="136"/>
    </location>
</feature>
<dbReference type="InterPro" id="IPR036875">
    <property type="entry name" value="Znf_CCHC_sf"/>
</dbReference>
<accession>A0A8R1E7J2</accession>
<feature type="compositionally biased region" description="Basic and acidic residues" evidence="1">
    <location>
        <begin position="74"/>
        <end position="83"/>
    </location>
</feature>
<feature type="compositionally biased region" description="Basic and acidic residues" evidence="1">
    <location>
        <begin position="47"/>
        <end position="56"/>
    </location>
</feature>
<dbReference type="SUPFAM" id="SSF57756">
    <property type="entry name" value="Retrovirus zinc finger-like domains"/>
    <property type="match status" value="1"/>
</dbReference>
<protein>
    <recommendedName>
        <fullName evidence="2">CCHC-type domain-containing protein</fullName>
    </recommendedName>
</protein>
<reference evidence="4" key="1">
    <citation type="submission" date="2010-08" db="EMBL/GenBank/DDBJ databases">
        <authorList>
            <consortium name="Caenorhabditis japonica Sequencing Consortium"/>
            <person name="Wilson R.K."/>
        </authorList>
    </citation>
    <scope>NUCLEOTIDE SEQUENCE [LARGE SCALE GENOMIC DNA]</scope>
    <source>
        <strain evidence="4">DF5081</strain>
    </source>
</reference>
<proteinExistence type="predicted"/>
<reference evidence="3" key="2">
    <citation type="submission" date="2022-06" db="UniProtKB">
        <authorList>
            <consortium name="EnsemblMetazoa"/>
        </authorList>
    </citation>
    <scope>IDENTIFICATION</scope>
    <source>
        <strain evidence="3">DF5081</strain>
    </source>
</reference>